<dbReference type="Gene3D" id="3.50.50.60">
    <property type="entry name" value="FAD/NAD(P)-binding domain"/>
    <property type="match status" value="1"/>
</dbReference>
<feature type="chain" id="PRO_5002006589" evidence="1">
    <location>
        <begin position="25"/>
        <end position="600"/>
    </location>
</feature>
<dbReference type="GO" id="GO:0001716">
    <property type="term" value="F:L-amino-acid oxidase activity"/>
    <property type="evidence" value="ECO:0007669"/>
    <property type="project" value="TreeGrafter"/>
</dbReference>
<dbReference type="GO" id="GO:0009063">
    <property type="term" value="P:amino acid catabolic process"/>
    <property type="evidence" value="ECO:0007669"/>
    <property type="project" value="TreeGrafter"/>
</dbReference>
<dbReference type="STRING" id="1245745.A0A0A2V5Y5"/>
<reference evidence="3 4" key="1">
    <citation type="submission" date="2012-10" db="EMBL/GenBank/DDBJ databases">
        <title>Genome sequencing and analysis of entomopathogenic fungi Beauveria bassiana D1-5.</title>
        <authorList>
            <person name="Li Q."/>
            <person name="Wang L."/>
            <person name="Zhang Z."/>
            <person name="Wang Q."/>
            <person name="Ren J."/>
            <person name="Wang M."/>
            <person name="Xu W."/>
            <person name="Wang J."/>
            <person name="Lu Y."/>
            <person name="Du Q."/>
            <person name="Sun Z."/>
        </authorList>
    </citation>
    <scope>NUCLEOTIDE SEQUENCE [LARGE SCALE GENOMIC DNA]</scope>
    <source>
        <strain evidence="3 4">D1-5</strain>
    </source>
</reference>
<evidence type="ECO:0000259" key="2">
    <source>
        <dbReference type="Pfam" id="PF01593"/>
    </source>
</evidence>
<dbReference type="Proteomes" id="UP000030106">
    <property type="component" value="Unassembled WGS sequence"/>
</dbReference>
<dbReference type="PANTHER" id="PTHR10742:SF382">
    <property type="entry name" value="AMINE OXIDASE DOMAIN-CONTAINING PROTEIN"/>
    <property type="match status" value="1"/>
</dbReference>
<proteinExistence type="predicted"/>
<sequence length="600" mass="67588">MRQTAAAMSRRLIWLNSLITLCVGGAIPQDKRNQTVGHGSFESISMTETNGFDPLGVWYAGVEALSQKQPSITTIEAAKNKNIGIVGAGISGLMTYLALHEAGFKNLTILEADDRLGGRLHTSYLSGGPFDYSYQEMGAMRLPVDYIDKNGESHNISDTQLVFFLIEEMNKLNKGDLNLRVNLIPWVDHNENGLQYFRGIRTASGLPPTLKQISENASLGVPLVLDADAQAASDKLKANLPDDAFMSDMVKNVYQAHRKWNDNGFGGQAGDRWSVFSYISQFLKGSLNTTDILDNQLDPRGSFWEKVYDGMYESASIFRTIDGGVSRLPLSFGPLVKDNTRMGIKVERIKYSDEKVTLQWKHSFKDREFQNSTFDYAVISAPFTVVRQWRLPEIDMTMANAIKNLVYDTSCKVALEYSERFWEKYENPIHGGCSTQTDIPGVTLVCYPSYNMNGTGPASLLASYIRESYNHDMSRMITMSDEEHVQYVLDAMTEIHGEHTRDLYTGKFTRKCWSLDPLTAGAWANPSAGQHELYIPEYFKVHKNVSIGNKISREDMDFSLTGALAHLYWRTHVLHAWMDRERFGLGYPWRSAAASRARPR</sequence>
<dbReference type="InterPro" id="IPR050281">
    <property type="entry name" value="Flavin_monoamine_oxidase"/>
</dbReference>
<feature type="signal peptide" evidence="1">
    <location>
        <begin position="1"/>
        <end position="24"/>
    </location>
</feature>
<evidence type="ECO:0000313" key="3">
    <source>
        <dbReference type="EMBL" id="KGQ03206.1"/>
    </source>
</evidence>
<evidence type="ECO:0000256" key="1">
    <source>
        <dbReference type="SAM" id="SignalP"/>
    </source>
</evidence>
<organism evidence="3 4">
    <name type="scientific">Beauveria bassiana D1-5</name>
    <dbReference type="NCBI Taxonomy" id="1245745"/>
    <lineage>
        <taxon>Eukaryota</taxon>
        <taxon>Fungi</taxon>
        <taxon>Dikarya</taxon>
        <taxon>Ascomycota</taxon>
        <taxon>Pezizomycotina</taxon>
        <taxon>Sordariomycetes</taxon>
        <taxon>Hypocreomycetidae</taxon>
        <taxon>Hypocreales</taxon>
        <taxon>Cordycipitaceae</taxon>
        <taxon>Beauveria</taxon>
    </lineage>
</organism>
<dbReference type="PANTHER" id="PTHR10742">
    <property type="entry name" value="FLAVIN MONOAMINE OXIDASE"/>
    <property type="match status" value="1"/>
</dbReference>
<keyword evidence="1" id="KW-0732">Signal</keyword>
<dbReference type="eggNOG" id="KOG0685">
    <property type="taxonomic scope" value="Eukaryota"/>
</dbReference>
<gene>
    <name evidence="3" type="ORF">BBAD15_g11558</name>
</gene>
<dbReference type="InterPro" id="IPR002937">
    <property type="entry name" value="Amino_oxidase"/>
</dbReference>
<protein>
    <submittedName>
        <fullName evidence="3">L-amino-acid oxidase</fullName>
    </submittedName>
</protein>
<dbReference type="Gene3D" id="1.20.1440.240">
    <property type="match status" value="1"/>
</dbReference>
<dbReference type="SUPFAM" id="SSF54373">
    <property type="entry name" value="FAD-linked reductases, C-terminal domain"/>
    <property type="match status" value="1"/>
</dbReference>
<dbReference type="InterPro" id="IPR036188">
    <property type="entry name" value="FAD/NAD-bd_sf"/>
</dbReference>
<feature type="domain" description="Amine oxidase" evidence="2">
    <location>
        <begin position="90"/>
        <end position="546"/>
    </location>
</feature>
<dbReference type="AlphaFoldDB" id="A0A0A2V5Y5"/>
<accession>A0A0A2V5Y5</accession>
<evidence type="ECO:0000313" key="4">
    <source>
        <dbReference type="Proteomes" id="UP000030106"/>
    </source>
</evidence>
<dbReference type="SUPFAM" id="SSF51905">
    <property type="entry name" value="FAD/NAD(P)-binding domain"/>
    <property type="match status" value="1"/>
</dbReference>
<dbReference type="EMBL" id="ANFO01001274">
    <property type="protein sequence ID" value="KGQ03206.1"/>
    <property type="molecule type" value="Genomic_DNA"/>
</dbReference>
<dbReference type="Gene3D" id="3.90.660.10">
    <property type="match status" value="1"/>
</dbReference>
<name>A0A0A2V5Y5_BEABA</name>
<dbReference type="Pfam" id="PF01593">
    <property type="entry name" value="Amino_oxidase"/>
    <property type="match status" value="1"/>
</dbReference>
<dbReference type="HOGENOM" id="CLU_004498_8_2_1"/>
<dbReference type="OrthoDB" id="7777654at2759"/>
<comment type="caution">
    <text evidence="3">The sequence shown here is derived from an EMBL/GenBank/DDBJ whole genome shotgun (WGS) entry which is preliminary data.</text>
</comment>